<evidence type="ECO:0000256" key="1">
    <source>
        <dbReference type="ARBA" id="ARBA00022723"/>
    </source>
</evidence>
<comment type="caution">
    <text evidence="5">The sequence shown here is derived from an EMBL/GenBank/DDBJ whole genome shotgun (WGS) entry which is preliminary data.</text>
</comment>
<dbReference type="Pfam" id="PF00248">
    <property type="entry name" value="Aldo_ket_red"/>
    <property type="match status" value="1"/>
</dbReference>
<keyword evidence="1" id="KW-0479">Metal-binding</keyword>
<dbReference type="Proteomes" id="UP000196560">
    <property type="component" value="Unassembled WGS sequence"/>
</dbReference>
<dbReference type="STRING" id="1118060.GCA_000311845_00314"/>
<protein>
    <submittedName>
        <fullName evidence="5">(4Fe-4S)-binding protein</fullName>
    </submittedName>
</protein>
<reference evidence="6" key="1">
    <citation type="submission" date="2017-04" db="EMBL/GenBank/DDBJ databases">
        <title>Function of individual gut microbiota members based on whole genome sequencing of pure cultures obtained from chicken caecum.</title>
        <authorList>
            <person name="Medvecky M."/>
            <person name="Cejkova D."/>
            <person name="Polansky O."/>
            <person name="Karasova D."/>
            <person name="Kubasova T."/>
            <person name="Cizek A."/>
            <person name="Rychlik I."/>
        </authorList>
    </citation>
    <scope>NUCLEOTIDE SEQUENCE [LARGE SCALE GENOMIC DNA]</scope>
    <source>
        <strain evidence="6">An70</strain>
    </source>
</reference>
<dbReference type="PANTHER" id="PTHR43312">
    <property type="entry name" value="D-THREO-ALDOSE 1-DEHYDROGENASE"/>
    <property type="match status" value="1"/>
</dbReference>
<evidence type="ECO:0000256" key="3">
    <source>
        <dbReference type="ARBA" id="ARBA00023014"/>
    </source>
</evidence>
<evidence type="ECO:0000313" key="6">
    <source>
        <dbReference type="Proteomes" id="UP000196560"/>
    </source>
</evidence>
<sequence>MEYRTLPHGGDKISVIGLGSAGIHNASAAEVERTYEIAIDAGVNHFDFIPSESAPLEAMGRALGRHREDVHIQVHIGALYESGAYGWTTKAAPAIAEFEQRLATIGTDYADFGFIHCIDEDADLDRVMNGGIWDYAQARKADGTIRHLAFSTHSLHIARELLATGSFDLAMFSLNPMYDYTDESEYGQGEAADRALLYREFERAGAGVAVMKPFAGGQLLDAEQSPFGQALTRFQCIQYALDKPGVLTVLPGVHGVSDLRDLLSFFEASSEERDYSVLASMAPQTREARCVYCNHCQPCPAGIQIGLVNKYYDLACVGDELAAEHYRNLEHHAGECIGCGHCDHRCPFGVAQSERMAQIAAYFGA</sequence>
<feature type="domain" description="4Fe-4S ferredoxin-type" evidence="4">
    <location>
        <begin position="327"/>
        <end position="356"/>
    </location>
</feature>
<dbReference type="SUPFAM" id="SSF46548">
    <property type="entry name" value="alpha-helical ferredoxin"/>
    <property type="match status" value="1"/>
</dbReference>
<dbReference type="PROSITE" id="PS00198">
    <property type="entry name" value="4FE4S_FER_1"/>
    <property type="match status" value="1"/>
</dbReference>
<dbReference type="InterPro" id="IPR036812">
    <property type="entry name" value="NAD(P)_OxRdtase_dom_sf"/>
</dbReference>
<dbReference type="PROSITE" id="PS51379">
    <property type="entry name" value="4FE4S_FER_2"/>
    <property type="match status" value="1"/>
</dbReference>
<dbReference type="InterPro" id="IPR053135">
    <property type="entry name" value="AKR2_Oxidoreductase"/>
</dbReference>
<dbReference type="eggNOG" id="COG1453">
    <property type="taxonomic scope" value="Bacteria"/>
</dbReference>
<organism evidence="5 6">
    <name type="scientific">Enorma massiliensis</name>
    <dbReference type="NCBI Taxonomy" id="1472761"/>
    <lineage>
        <taxon>Bacteria</taxon>
        <taxon>Bacillati</taxon>
        <taxon>Actinomycetota</taxon>
        <taxon>Coriobacteriia</taxon>
        <taxon>Coriobacteriales</taxon>
        <taxon>Coriobacteriaceae</taxon>
        <taxon>Enorma</taxon>
    </lineage>
</organism>
<keyword evidence="2" id="KW-0408">Iron</keyword>
<gene>
    <name evidence="5" type="ORF">B5G21_06600</name>
</gene>
<dbReference type="InterPro" id="IPR023210">
    <property type="entry name" value="NADP_OxRdtase_dom"/>
</dbReference>
<dbReference type="AlphaFoldDB" id="A0A1Y3U173"/>
<evidence type="ECO:0000259" key="4">
    <source>
        <dbReference type="PROSITE" id="PS51379"/>
    </source>
</evidence>
<dbReference type="GO" id="GO:0051536">
    <property type="term" value="F:iron-sulfur cluster binding"/>
    <property type="evidence" value="ECO:0007669"/>
    <property type="project" value="UniProtKB-KW"/>
</dbReference>
<dbReference type="EMBL" id="NFHO01000007">
    <property type="protein sequence ID" value="OUN42504.1"/>
    <property type="molecule type" value="Genomic_DNA"/>
</dbReference>
<dbReference type="Gene3D" id="3.20.20.100">
    <property type="entry name" value="NADP-dependent oxidoreductase domain"/>
    <property type="match status" value="1"/>
</dbReference>
<dbReference type="SUPFAM" id="SSF51430">
    <property type="entry name" value="NAD(P)-linked oxidoreductase"/>
    <property type="match status" value="1"/>
</dbReference>
<keyword evidence="3" id="KW-0411">Iron-sulfur</keyword>
<keyword evidence="6" id="KW-1185">Reference proteome</keyword>
<evidence type="ECO:0000256" key="2">
    <source>
        <dbReference type="ARBA" id="ARBA00023004"/>
    </source>
</evidence>
<dbReference type="PANTHER" id="PTHR43312:SF1">
    <property type="entry name" value="NADP-DEPENDENT OXIDOREDUCTASE DOMAIN-CONTAINING PROTEIN"/>
    <property type="match status" value="1"/>
</dbReference>
<dbReference type="GO" id="GO:0046872">
    <property type="term" value="F:metal ion binding"/>
    <property type="evidence" value="ECO:0007669"/>
    <property type="project" value="UniProtKB-KW"/>
</dbReference>
<dbReference type="CDD" id="cd19100">
    <property type="entry name" value="AKR_unchar"/>
    <property type="match status" value="1"/>
</dbReference>
<accession>A0A1Y3U173</accession>
<dbReference type="RefSeq" id="WP_087186523.1">
    <property type="nucleotide sequence ID" value="NZ_NFHO01000007.1"/>
</dbReference>
<dbReference type="InterPro" id="IPR017900">
    <property type="entry name" value="4Fe4S_Fe_S_CS"/>
</dbReference>
<dbReference type="InterPro" id="IPR017896">
    <property type="entry name" value="4Fe4S_Fe-S-bd"/>
</dbReference>
<evidence type="ECO:0000313" key="5">
    <source>
        <dbReference type="EMBL" id="OUN42504.1"/>
    </source>
</evidence>
<proteinExistence type="predicted"/>
<name>A0A1Y3U173_9ACTN</name>